<accession>A0AAV7WF71</accession>
<dbReference type="InterPro" id="IPR039684">
    <property type="entry name" value="FANCG"/>
</dbReference>
<evidence type="ECO:0008006" key="4">
    <source>
        <dbReference type="Google" id="ProtNLM"/>
    </source>
</evidence>
<evidence type="ECO:0000313" key="2">
    <source>
        <dbReference type="EMBL" id="KAJ1211422.1"/>
    </source>
</evidence>
<evidence type="ECO:0000313" key="3">
    <source>
        <dbReference type="Proteomes" id="UP001066276"/>
    </source>
</evidence>
<protein>
    <recommendedName>
        <fullName evidence="4">Fanconi anemia complementation group G</fullName>
    </recommendedName>
</protein>
<dbReference type="AlphaFoldDB" id="A0AAV7WF71"/>
<dbReference type="Gene3D" id="1.25.40.10">
    <property type="entry name" value="Tetratricopeptide repeat domain"/>
    <property type="match status" value="3"/>
</dbReference>
<dbReference type="Proteomes" id="UP001066276">
    <property type="component" value="Chromosome 1_2"/>
</dbReference>
<name>A0AAV7WF71_PLEWA</name>
<organism evidence="2 3">
    <name type="scientific">Pleurodeles waltl</name>
    <name type="common">Iberian ribbed newt</name>
    <dbReference type="NCBI Taxonomy" id="8319"/>
    <lineage>
        <taxon>Eukaryota</taxon>
        <taxon>Metazoa</taxon>
        <taxon>Chordata</taxon>
        <taxon>Craniata</taxon>
        <taxon>Vertebrata</taxon>
        <taxon>Euteleostomi</taxon>
        <taxon>Amphibia</taxon>
        <taxon>Batrachia</taxon>
        <taxon>Caudata</taxon>
        <taxon>Salamandroidea</taxon>
        <taxon>Salamandridae</taxon>
        <taxon>Pleurodelinae</taxon>
        <taxon>Pleurodeles</taxon>
    </lineage>
</organism>
<dbReference type="SUPFAM" id="SSF48452">
    <property type="entry name" value="TPR-like"/>
    <property type="match status" value="2"/>
</dbReference>
<proteinExistence type="predicted"/>
<dbReference type="InterPro" id="IPR019734">
    <property type="entry name" value="TPR_rpt"/>
</dbReference>
<feature type="region of interest" description="Disordered" evidence="1">
    <location>
        <begin position="440"/>
        <end position="470"/>
    </location>
</feature>
<dbReference type="SMART" id="SM00028">
    <property type="entry name" value="TPR"/>
    <property type="match status" value="5"/>
</dbReference>
<gene>
    <name evidence="2" type="ORF">NDU88_006782</name>
</gene>
<dbReference type="PANTHER" id="PTHR15254">
    <property type="entry name" value="FANCONI ANEMIA GROUP G PROTEIN FAMILY MEMBER"/>
    <property type="match status" value="1"/>
</dbReference>
<keyword evidence="3" id="KW-1185">Reference proteome</keyword>
<reference evidence="2" key="1">
    <citation type="journal article" date="2022" name="bioRxiv">
        <title>Sequencing and chromosome-scale assembly of the giantPleurodeles waltlgenome.</title>
        <authorList>
            <person name="Brown T."/>
            <person name="Elewa A."/>
            <person name="Iarovenko S."/>
            <person name="Subramanian E."/>
            <person name="Araus A.J."/>
            <person name="Petzold A."/>
            <person name="Susuki M."/>
            <person name="Suzuki K.-i.T."/>
            <person name="Hayashi T."/>
            <person name="Toyoda A."/>
            <person name="Oliveira C."/>
            <person name="Osipova E."/>
            <person name="Leigh N.D."/>
            <person name="Simon A."/>
            <person name="Yun M.H."/>
        </authorList>
    </citation>
    <scope>NUCLEOTIDE SEQUENCE</scope>
    <source>
        <strain evidence="2">20211129_DDA</strain>
        <tissue evidence="2">Liver</tissue>
    </source>
</reference>
<dbReference type="InterPro" id="IPR011990">
    <property type="entry name" value="TPR-like_helical_dom_sf"/>
</dbReference>
<sequence length="658" mass="73389">MTQKQSSDGCLRWWAEENADVVRRWKAANSSGDEDVLRVTVTDCHLALKKLLQKVQGLPAAVLSLPLELAILCNSIVFSINVTGGFTDQDEKAIHQGLLRVLETSCPSRSKLSCAELWPRILRDVKAEELDPSLHQLAGLQAALWLASNQIQDVKALFQLLNTTQESVSGKVCPVESDLLELLSLWNVPEEGTSGYLMAETTHNLKDMLYTAAAFQQGLQLMEAGDLSAAVGILQKAAAGMCSTRVLAQIFTAIGSCYQRMSKPQAALQCWKQALQVDFRCLSALYQTSQLYHQLGKMDAELQALQLLYEALDDSKQEASSVSPVSLVRTEYLVKIPHAITIFCSHDHLEVKYLIARRYLQVGRVEEAVEHYLDLLALLHEGSSVFLNSLFTFPRIPEVYLEAASALMQQKRFQDALTICEEIIDKTKDLIPERLNIEQHSETQSPAGAHEQTSGSSNDGLDSPHPEDLPGLCQEKRESLRCILWASAAHLFQGQALARLHDCKESIAQFSRSINLLFKVQLVKSDSDTAVYDPPGPVNILETLKALALLGRGVQFLEMGKEKEALMNLQLCLQVSPGHREAMFCLLNVLWKLNRKPEAASYWQKFQSTQETAERTEAAARYLPLYLVPHLKGNIPQEEIVKTNIQEYLQTNTKDSSF</sequence>
<comment type="caution">
    <text evidence="2">The sequence shown here is derived from an EMBL/GenBank/DDBJ whole genome shotgun (WGS) entry which is preliminary data.</text>
</comment>
<dbReference type="EMBL" id="JANPWB010000002">
    <property type="protein sequence ID" value="KAJ1211422.1"/>
    <property type="molecule type" value="Genomic_DNA"/>
</dbReference>
<dbReference type="GO" id="GO:0043240">
    <property type="term" value="C:Fanconi anaemia nuclear complex"/>
    <property type="evidence" value="ECO:0007669"/>
    <property type="project" value="InterPro"/>
</dbReference>
<dbReference type="GO" id="GO:0036297">
    <property type="term" value="P:interstrand cross-link repair"/>
    <property type="evidence" value="ECO:0007669"/>
    <property type="project" value="InterPro"/>
</dbReference>
<evidence type="ECO:0000256" key="1">
    <source>
        <dbReference type="SAM" id="MobiDB-lite"/>
    </source>
</evidence>
<dbReference type="Pfam" id="PF13432">
    <property type="entry name" value="TPR_16"/>
    <property type="match status" value="2"/>
</dbReference>
<feature type="compositionally biased region" description="Polar residues" evidence="1">
    <location>
        <begin position="442"/>
        <end position="460"/>
    </location>
</feature>
<dbReference type="PANTHER" id="PTHR15254:SF2">
    <property type="entry name" value="FANCONI ANEMIA GROUP G PROTEIN"/>
    <property type="match status" value="1"/>
</dbReference>